<gene>
    <name evidence="7" type="ORF">TKK_014080</name>
</gene>
<dbReference type="InterPro" id="IPR047867">
    <property type="entry name" value="Ribosomal_uL22_bac/org-type"/>
</dbReference>
<keyword evidence="2 6" id="KW-0689">Ribosomal protein</keyword>
<evidence type="ECO:0000313" key="8">
    <source>
        <dbReference type="Proteomes" id="UP001627154"/>
    </source>
</evidence>
<dbReference type="InterPro" id="IPR036394">
    <property type="entry name" value="Ribosomal_uL22_sf"/>
</dbReference>
<proteinExistence type="inferred from homology"/>
<dbReference type="GO" id="GO:0005840">
    <property type="term" value="C:ribosome"/>
    <property type="evidence" value="ECO:0007669"/>
    <property type="project" value="UniProtKB-KW"/>
</dbReference>
<dbReference type="InterPro" id="IPR001063">
    <property type="entry name" value="Ribosomal_uL22"/>
</dbReference>
<evidence type="ECO:0000313" key="7">
    <source>
        <dbReference type="EMBL" id="KAL3391363.1"/>
    </source>
</evidence>
<keyword evidence="8" id="KW-1185">Reference proteome</keyword>
<evidence type="ECO:0000256" key="1">
    <source>
        <dbReference type="ARBA" id="ARBA00009451"/>
    </source>
</evidence>
<sequence length="220" mass="25441">MLRNLTNRIKSLSLQTKPVTENFLGIIKGTDLINNSQKNIHTTSISHGKKGDPQSFLRHNETFFPIQSPEEPRRPAYVCHQKTNIRYTPKKMLYVAWLVRGLSIDEAIKQLSFVSKKGAAIVKETLLEAQKMAVEQHNVEFKSNLWVAESFCSKAFCVKGVRRHAKGRTGEIRYTFCHYFVRLEEGKPPTDYYKLNPKTPDQQLEDWKEGLRKRKVYGSL</sequence>
<evidence type="ECO:0000256" key="4">
    <source>
        <dbReference type="ARBA" id="ARBA00035286"/>
    </source>
</evidence>
<dbReference type="Gene3D" id="3.90.470.10">
    <property type="entry name" value="Ribosomal protein L22/L17"/>
    <property type="match status" value="1"/>
</dbReference>
<keyword evidence="3 6" id="KW-0687">Ribonucleoprotein</keyword>
<dbReference type="SUPFAM" id="SSF54843">
    <property type="entry name" value="Ribosomal protein L22"/>
    <property type="match status" value="1"/>
</dbReference>
<evidence type="ECO:0000256" key="2">
    <source>
        <dbReference type="ARBA" id="ARBA00022980"/>
    </source>
</evidence>
<dbReference type="PANTHER" id="PTHR13501">
    <property type="entry name" value="CHLOROPLAST 50S RIBOSOMAL PROTEIN L22-RELATED"/>
    <property type="match status" value="1"/>
</dbReference>
<dbReference type="GO" id="GO:1990904">
    <property type="term" value="C:ribonucleoprotein complex"/>
    <property type="evidence" value="ECO:0007669"/>
    <property type="project" value="UniProtKB-KW"/>
</dbReference>
<dbReference type="EMBL" id="JBJJXI010000111">
    <property type="protein sequence ID" value="KAL3391363.1"/>
    <property type="molecule type" value="Genomic_DNA"/>
</dbReference>
<accession>A0ABD2WEJ1</accession>
<organism evidence="7 8">
    <name type="scientific">Trichogramma kaykai</name>
    <dbReference type="NCBI Taxonomy" id="54128"/>
    <lineage>
        <taxon>Eukaryota</taxon>
        <taxon>Metazoa</taxon>
        <taxon>Ecdysozoa</taxon>
        <taxon>Arthropoda</taxon>
        <taxon>Hexapoda</taxon>
        <taxon>Insecta</taxon>
        <taxon>Pterygota</taxon>
        <taxon>Neoptera</taxon>
        <taxon>Endopterygota</taxon>
        <taxon>Hymenoptera</taxon>
        <taxon>Apocrita</taxon>
        <taxon>Proctotrupomorpha</taxon>
        <taxon>Chalcidoidea</taxon>
        <taxon>Trichogrammatidae</taxon>
        <taxon>Trichogramma</taxon>
    </lineage>
</organism>
<comment type="caution">
    <text evidence="7">The sequence shown here is derived from an EMBL/GenBank/DDBJ whole genome shotgun (WGS) entry which is preliminary data.</text>
</comment>
<dbReference type="PANTHER" id="PTHR13501:SF8">
    <property type="entry name" value="LARGE RIBOSOMAL SUBUNIT PROTEIN UL22M"/>
    <property type="match status" value="1"/>
</dbReference>
<evidence type="ECO:0000256" key="6">
    <source>
        <dbReference type="RuleBase" id="RU004005"/>
    </source>
</evidence>
<reference evidence="7 8" key="1">
    <citation type="journal article" date="2024" name="bioRxiv">
        <title>A reference genome for Trichogramma kaykai: A tiny desert-dwelling parasitoid wasp with competing sex-ratio distorters.</title>
        <authorList>
            <person name="Culotta J."/>
            <person name="Lindsey A.R."/>
        </authorList>
    </citation>
    <scope>NUCLEOTIDE SEQUENCE [LARGE SCALE GENOMIC DNA]</scope>
    <source>
        <strain evidence="7 8">KSX58</strain>
    </source>
</reference>
<evidence type="ECO:0000256" key="5">
    <source>
        <dbReference type="ARBA" id="ARBA00035506"/>
    </source>
</evidence>
<dbReference type="AlphaFoldDB" id="A0ABD2WEJ1"/>
<dbReference type="Proteomes" id="UP001627154">
    <property type="component" value="Unassembled WGS sequence"/>
</dbReference>
<comment type="similarity">
    <text evidence="1 6">Belongs to the universal ribosomal protein uL22 family.</text>
</comment>
<dbReference type="CDD" id="cd00336">
    <property type="entry name" value="Ribosomal_L22"/>
    <property type="match status" value="1"/>
</dbReference>
<protein>
    <recommendedName>
        <fullName evidence="4">Large ribosomal subunit protein uL22m</fullName>
    </recommendedName>
    <alternativeName>
        <fullName evidence="5">39S ribosomal protein L22, mitochondrial</fullName>
    </alternativeName>
</protein>
<name>A0ABD2WEJ1_9HYME</name>
<evidence type="ECO:0000256" key="3">
    <source>
        <dbReference type="ARBA" id="ARBA00023274"/>
    </source>
</evidence>
<dbReference type="Pfam" id="PF00237">
    <property type="entry name" value="Ribosomal_L22"/>
    <property type="match status" value="1"/>
</dbReference>